<evidence type="ECO:0000256" key="2">
    <source>
        <dbReference type="SAM" id="SignalP"/>
    </source>
</evidence>
<feature type="chain" id="PRO_5046736974" description="Lipoprotein" evidence="2">
    <location>
        <begin position="20"/>
        <end position="83"/>
    </location>
</feature>
<dbReference type="RefSeq" id="WP_196940446.1">
    <property type="nucleotide sequence ID" value="NZ_MU158691.1"/>
</dbReference>
<dbReference type="PROSITE" id="PS51257">
    <property type="entry name" value="PROKAR_LIPOPROTEIN"/>
    <property type="match status" value="1"/>
</dbReference>
<feature type="compositionally biased region" description="Pro residues" evidence="1">
    <location>
        <begin position="71"/>
        <end position="83"/>
    </location>
</feature>
<evidence type="ECO:0000256" key="1">
    <source>
        <dbReference type="SAM" id="MobiDB-lite"/>
    </source>
</evidence>
<reference evidence="3 4" key="1">
    <citation type="submission" date="2018-02" db="EMBL/GenBank/DDBJ databases">
        <title>Sphingobacterium KA21.</title>
        <authorList>
            <person name="Vasarhelyi B.M."/>
            <person name="Deshmukh S."/>
            <person name="Balint B."/>
            <person name="Kukolya J."/>
        </authorList>
    </citation>
    <scope>NUCLEOTIDE SEQUENCE [LARGE SCALE GENOMIC DNA]</scope>
    <source>
        <strain evidence="3 4">Ka21</strain>
    </source>
</reference>
<feature type="region of interest" description="Disordered" evidence="1">
    <location>
        <begin position="28"/>
        <end position="83"/>
    </location>
</feature>
<organism evidence="3 4">
    <name type="scientific">Sphingobacterium pedocola</name>
    <dbReference type="NCBI Taxonomy" id="2082722"/>
    <lineage>
        <taxon>Bacteria</taxon>
        <taxon>Pseudomonadati</taxon>
        <taxon>Bacteroidota</taxon>
        <taxon>Sphingobacteriia</taxon>
        <taxon>Sphingobacteriales</taxon>
        <taxon>Sphingobacteriaceae</taxon>
        <taxon>Sphingobacterium</taxon>
    </lineage>
</organism>
<gene>
    <name evidence="3" type="ORF">C4F40_11495</name>
</gene>
<keyword evidence="4" id="KW-1185">Reference proteome</keyword>
<feature type="signal peptide" evidence="2">
    <location>
        <begin position="1"/>
        <end position="19"/>
    </location>
</feature>
<keyword evidence="2" id="KW-0732">Signal</keyword>
<name>A0ABR9T8L4_9SPHI</name>
<protein>
    <recommendedName>
        <fullName evidence="5">Lipoprotein</fullName>
    </recommendedName>
</protein>
<accession>A0ABR9T8L4</accession>
<comment type="caution">
    <text evidence="3">The sequence shown here is derived from an EMBL/GenBank/DDBJ whole genome shotgun (WGS) entry which is preliminary data.</text>
</comment>
<evidence type="ECO:0000313" key="4">
    <source>
        <dbReference type="Proteomes" id="UP000618319"/>
    </source>
</evidence>
<evidence type="ECO:0008006" key="5">
    <source>
        <dbReference type="Google" id="ProtNLM"/>
    </source>
</evidence>
<evidence type="ECO:0000313" key="3">
    <source>
        <dbReference type="EMBL" id="MBE8721347.1"/>
    </source>
</evidence>
<dbReference type="EMBL" id="PSKQ01000020">
    <property type="protein sequence ID" value="MBE8721347.1"/>
    <property type="molecule type" value="Genomic_DNA"/>
</dbReference>
<feature type="compositionally biased region" description="Polar residues" evidence="1">
    <location>
        <begin position="32"/>
        <end position="42"/>
    </location>
</feature>
<proteinExistence type="predicted"/>
<dbReference type="Proteomes" id="UP000618319">
    <property type="component" value="Unassembled WGS sequence"/>
</dbReference>
<sequence length="83" mass="9154">MNRSIKLVLASMTLPILFACNNNKTVRDGNEVPTSRQYNDNMQGGIIDSDSVASDTGDMRYRDTVLSDPTSNPPPTPEPQRVE</sequence>